<keyword evidence="1" id="KW-0472">Membrane</keyword>
<evidence type="ECO:0000256" key="1">
    <source>
        <dbReference type="SAM" id="Phobius"/>
    </source>
</evidence>
<proteinExistence type="predicted"/>
<dbReference type="EMBL" id="DXEZ01000129">
    <property type="protein sequence ID" value="HIX54287.1"/>
    <property type="molecule type" value="Genomic_DNA"/>
</dbReference>
<keyword evidence="1" id="KW-0812">Transmembrane</keyword>
<name>A0A9D1W9J7_9SPHI</name>
<feature type="transmembrane region" description="Helical" evidence="1">
    <location>
        <begin position="76"/>
        <end position="98"/>
    </location>
</feature>
<reference evidence="2" key="2">
    <citation type="submission" date="2021-04" db="EMBL/GenBank/DDBJ databases">
        <authorList>
            <person name="Gilroy R."/>
        </authorList>
    </citation>
    <scope>NUCLEOTIDE SEQUENCE</scope>
    <source>
        <strain evidence="2">1719</strain>
    </source>
</reference>
<evidence type="ECO:0000313" key="2">
    <source>
        <dbReference type="EMBL" id="HIX54287.1"/>
    </source>
</evidence>
<sequence>MNQKNRNLEVFSSQEIESGKTWAIVSYITVLGLMVAMVKNRDLKNRFVTFHIRQTFGLCVMGMLLLLFAFLPIIGWLLFSLGYILLLVMWLIGLLAVLDGKAKPTIVLGEKFQKWFNEIV</sequence>
<feature type="transmembrane region" description="Helical" evidence="1">
    <location>
        <begin position="20"/>
        <end position="38"/>
    </location>
</feature>
<protein>
    <recommendedName>
        <fullName evidence="4">Chloroplast import component protein (Tic20)</fullName>
    </recommendedName>
</protein>
<evidence type="ECO:0008006" key="4">
    <source>
        <dbReference type="Google" id="ProtNLM"/>
    </source>
</evidence>
<accession>A0A9D1W9J7</accession>
<keyword evidence="1" id="KW-1133">Transmembrane helix</keyword>
<reference evidence="2" key="1">
    <citation type="journal article" date="2021" name="PeerJ">
        <title>Extensive microbial diversity within the chicken gut microbiome revealed by metagenomics and culture.</title>
        <authorList>
            <person name="Gilroy R."/>
            <person name="Ravi A."/>
            <person name="Getino M."/>
            <person name="Pursley I."/>
            <person name="Horton D.L."/>
            <person name="Alikhan N.F."/>
            <person name="Baker D."/>
            <person name="Gharbi K."/>
            <person name="Hall N."/>
            <person name="Watson M."/>
            <person name="Adriaenssens E.M."/>
            <person name="Foster-Nyarko E."/>
            <person name="Jarju S."/>
            <person name="Secka A."/>
            <person name="Antonio M."/>
            <person name="Oren A."/>
            <person name="Chaudhuri R.R."/>
            <person name="La Ragione R."/>
            <person name="Hildebrand F."/>
            <person name="Pallen M.J."/>
        </authorList>
    </citation>
    <scope>NUCLEOTIDE SEQUENCE</scope>
    <source>
        <strain evidence="2">1719</strain>
    </source>
</reference>
<dbReference type="Proteomes" id="UP000824156">
    <property type="component" value="Unassembled WGS sequence"/>
</dbReference>
<feature type="transmembrane region" description="Helical" evidence="1">
    <location>
        <begin position="50"/>
        <end position="70"/>
    </location>
</feature>
<dbReference type="AlphaFoldDB" id="A0A9D1W9J7"/>
<evidence type="ECO:0000313" key="3">
    <source>
        <dbReference type="Proteomes" id="UP000824156"/>
    </source>
</evidence>
<comment type="caution">
    <text evidence="2">The sequence shown here is derived from an EMBL/GenBank/DDBJ whole genome shotgun (WGS) entry which is preliminary data.</text>
</comment>
<organism evidence="2 3">
    <name type="scientific">Candidatus Sphingobacterium stercoripullorum</name>
    <dbReference type="NCBI Taxonomy" id="2838759"/>
    <lineage>
        <taxon>Bacteria</taxon>
        <taxon>Pseudomonadati</taxon>
        <taxon>Bacteroidota</taxon>
        <taxon>Sphingobacteriia</taxon>
        <taxon>Sphingobacteriales</taxon>
        <taxon>Sphingobacteriaceae</taxon>
        <taxon>Sphingobacterium</taxon>
    </lineage>
</organism>
<gene>
    <name evidence="2" type="ORF">H9853_04625</name>
</gene>